<feature type="signal peptide" evidence="2">
    <location>
        <begin position="1"/>
        <end position="30"/>
    </location>
</feature>
<evidence type="ECO:0000313" key="3">
    <source>
        <dbReference type="EMBL" id="MFC5179238.1"/>
    </source>
</evidence>
<accession>A0ABW0BPS0</accession>
<evidence type="ECO:0000256" key="1">
    <source>
        <dbReference type="SAM" id="MobiDB-lite"/>
    </source>
</evidence>
<feature type="compositionally biased region" description="Low complexity" evidence="1">
    <location>
        <begin position="251"/>
        <end position="274"/>
    </location>
</feature>
<feature type="compositionally biased region" description="Low complexity" evidence="1">
    <location>
        <begin position="153"/>
        <end position="165"/>
    </location>
</feature>
<gene>
    <name evidence="3" type="ORF">ACFPGP_21325</name>
</gene>
<protein>
    <recommendedName>
        <fullName evidence="5">Gram-positive cocci surface proteins LPxTG domain-containing protein</fullName>
    </recommendedName>
</protein>
<feature type="region of interest" description="Disordered" evidence="1">
    <location>
        <begin position="139"/>
        <end position="282"/>
    </location>
</feature>
<sequence>MRSRQLLTPLAAAALAAAAGLLLPAAPATAATCSGDTGVSVVVDGSGEQGGVRTSCVSDGGGDTAADLFAVSHTLTRVQNFPGAVCKVDGLPEDANCTRMPPANAYWGLFWSDGSGSWTYSSEGVDSLDVPDGGGVAFVWQDGGDQDYPAVDAPGSEPAPTTSTTGSGGSGSGGPGSGGSGSGGSGGSGTTGGSSTTGGTTSGAATGGRDRQRTGSDADGARDEQGRQRDERRADRDRVGQDDGPSDPTSGPTDAATDGATDDATTADPPATGAEQGLPVWLPPSLAGGLFVAAGAVALARRRHAG</sequence>
<keyword evidence="4" id="KW-1185">Reference proteome</keyword>
<name>A0ABW0BPS0_9ACTN</name>
<evidence type="ECO:0000313" key="4">
    <source>
        <dbReference type="Proteomes" id="UP001596087"/>
    </source>
</evidence>
<dbReference type="Proteomes" id="UP001596087">
    <property type="component" value="Unassembled WGS sequence"/>
</dbReference>
<organism evidence="3 4">
    <name type="scientific">Nocardioides taihuensis</name>
    <dbReference type="NCBI Taxonomy" id="1835606"/>
    <lineage>
        <taxon>Bacteria</taxon>
        <taxon>Bacillati</taxon>
        <taxon>Actinomycetota</taxon>
        <taxon>Actinomycetes</taxon>
        <taxon>Propionibacteriales</taxon>
        <taxon>Nocardioidaceae</taxon>
        <taxon>Nocardioides</taxon>
    </lineage>
</organism>
<feature type="compositionally biased region" description="Gly residues" evidence="1">
    <location>
        <begin position="166"/>
        <end position="196"/>
    </location>
</feature>
<feature type="compositionally biased region" description="Basic and acidic residues" evidence="1">
    <location>
        <begin position="208"/>
        <end position="241"/>
    </location>
</feature>
<dbReference type="RefSeq" id="WP_378593202.1">
    <property type="nucleotide sequence ID" value="NZ_JBHSKD010000027.1"/>
</dbReference>
<feature type="chain" id="PRO_5045574281" description="Gram-positive cocci surface proteins LPxTG domain-containing protein" evidence="2">
    <location>
        <begin position="31"/>
        <end position="306"/>
    </location>
</feature>
<evidence type="ECO:0008006" key="5">
    <source>
        <dbReference type="Google" id="ProtNLM"/>
    </source>
</evidence>
<reference evidence="4" key="1">
    <citation type="journal article" date="2019" name="Int. J. Syst. Evol. Microbiol.">
        <title>The Global Catalogue of Microorganisms (GCM) 10K type strain sequencing project: providing services to taxonomists for standard genome sequencing and annotation.</title>
        <authorList>
            <consortium name="The Broad Institute Genomics Platform"/>
            <consortium name="The Broad Institute Genome Sequencing Center for Infectious Disease"/>
            <person name="Wu L."/>
            <person name="Ma J."/>
        </authorList>
    </citation>
    <scope>NUCLEOTIDE SEQUENCE [LARGE SCALE GENOMIC DNA]</scope>
    <source>
        <strain evidence="4">DFY41</strain>
    </source>
</reference>
<proteinExistence type="predicted"/>
<comment type="caution">
    <text evidence="3">The sequence shown here is derived from an EMBL/GenBank/DDBJ whole genome shotgun (WGS) entry which is preliminary data.</text>
</comment>
<dbReference type="EMBL" id="JBHSKD010000027">
    <property type="protein sequence ID" value="MFC5179238.1"/>
    <property type="molecule type" value="Genomic_DNA"/>
</dbReference>
<evidence type="ECO:0000256" key="2">
    <source>
        <dbReference type="SAM" id="SignalP"/>
    </source>
</evidence>
<keyword evidence="2" id="KW-0732">Signal</keyword>